<sequence>MLYTRLIVLVVASIVTLSLGNTMSPVHTTSPKGNGVLTNGSCAAAPPAPWTFILACLNDNYSGDCDAVPVVAGGCTQMPARQINAMSSVQVPCGWVCTFYNTVNMCDASNAVSITTLAYPGSAALAEEAFDDVVDHVECNTEN</sequence>
<gene>
    <name evidence="2" type="ORF">B0H16DRAFT_1770273</name>
</gene>
<dbReference type="Proteomes" id="UP001215598">
    <property type="component" value="Unassembled WGS sequence"/>
</dbReference>
<dbReference type="AlphaFoldDB" id="A0AAD7I0P0"/>
<evidence type="ECO:0000256" key="1">
    <source>
        <dbReference type="SAM" id="SignalP"/>
    </source>
</evidence>
<protein>
    <submittedName>
        <fullName evidence="2">Uncharacterized protein</fullName>
    </submittedName>
</protein>
<evidence type="ECO:0000313" key="2">
    <source>
        <dbReference type="EMBL" id="KAJ7732421.1"/>
    </source>
</evidence>
<accession>A0AAD7I0P0</accession>
<evidence type="ECO:0000313" key="3">
    <source>
        <dbReference type="Proteomes" id="UP001215598"/>
    </source>
</evidence>
<dbReference type="EMBL" id="JARKIB010000145">
    <property type="protein sequence ID" value="KAJ7732421.1"/>
    <property type="molecule type" value="Genomic_DNA"/>
</dbReference>
<feature type="signal peptide" evidence="1">
    <location>
        <begin position="1"/>
        <end position="20"/>
    </location>
</feature>
<name>A0AAD7I0P0_9AGAR</name>
<proteinExistence type="predicted"/>
<keyword evidence="1" id="KW-0732">Signal</keyword>
<feature type="chain" id="PRO_5042120596" evidence="1">
    <location>
        <begin position="21"/>
        <end position="143"/>
    </location>
</feature>
<reference evidence="2" key="1">
    <citation type="submission" date="2023-03" db="EMBL/GenBank/DDBJ databases">
        <title>Massive genome expansion in bonnet fungi (Mycena s.s.) driven by repeated elements and novel gene families across ecological guilds.</title>
        <authorList>
            <consortium name="Lawrence Berkeley National Laboratory"/>
            <person name="Harder C.B."/>
            <person name="Miyauchi S."/>
            <person name="Viragh M."/>
            <person name="Kuo A."/>
            <person name="Thoen E."/>
            <person name="Andreopoulos B."/>
            <person name="Lu D."/>
            <person name="Skrede I."/>
            <person name="Drula E."/>
            <person name="Henrissat B."/>
            <person name="Morin E."/>
            <person name="Kohler A."/>
            <person name="Barry K."/>
            <person name="LaButti K."/>
            <person name="Morin E."/>
            <person name="Salamov A."/>
            <person name="Lipzen A."/>
            <person name="Mereny Z."/>
            <person name="Hegedus B."/>
            <person name="Baldrian P."/>
            <person name="Stursova M."/>
            <person name="Weitz H."/>
            <person name="Taylor A."/>
            <person name="Grigoriev I.V."/>
            <person name="Nagy L.G."/>
            <person name="Martin F."/>
            <person name="Kauserud H."/>
        </authorList>
    </citation>
    <scope>NUCLEOTIDE SEQUENCE</scope>
    <source>
        <strain evidence="2">CBHHK182m</strain>
    </source>
</reference>
<organism evidence="2 3">
    <name type="scientific">Mycena metata</name>
    <dbReference type="NCBI Taxonomy" id="1033252"/>
    <lineage>
        <taxon>Eukaryota</taxon>
        <taxon>Fungi</taxon>
        <taxon>Dikarya</taxon>
        <taxon>Basidiomycota</taxon>
        <taxon>Agaricomycotina</taxon>
        <taxon>Agaricomycetes</taxon>
        <taxon>Agaricomycetidae</taxon>
        <taxon>Agaricales</taxon>
        <taxon>Marasmiineae</taxon>
        <taxon>Mycenaceae</taxon>
        <taxon>Mycena</taxon>
    </lineage>
</organism>
<keyword evidence="3" id="KW-1185">Reference proteome</keyword>
<comment type="caution">
    <text evidence="2">The sequence shown here is derived from an EMBL/GenBank/DDBJ whole genome shotgun (WGS) entry which is preliminary data.</text>
</comment>